<proteinExistence type="predicted"/>
<feature type="compositionally biased region" description="Basic residues" evidence="1">
    <location>
        <begin position="384"/>
        <end position="395"/>
    </location>
</feature>
<feature type="compositionally biased region" description="Polar residues" evidence="1">
    <location>
        <begin position="401"/>
        <end position="419"/>
    </location>
</feature>
<feature type="compositionally biased region" description="Low complexity" evidence="1">
    <location>
        <begin position="427"/>
        <end position="441"/>
    </location>
</feature>
<sequence length="681" mass="75240">MPSDFATQIGVTRLPNLTGDGRDGFPSRAQHDWCVGQYLGEMCEKKRGKALIDKNLYDRILAVCFDDSNKKTETAQFRWWVRRTFKLYSEPHGHYLMHENRPIAVKEQIYDILVYAHAECGHGGRDKTSAAVRRYFSWIPKDVVSRFVSVCPGCHARTQKDDEYFSNKGVDGYYPVHDKVRQMSIDSKRTSVDDYKNTSPYQPLLASGMVKILKAVEGARSCIPLPDKTSLDVHSAANHESSNYIIPVTSAHPAHLSSGSGCPSPLRPILSPANFTSSSGLDAAPTDIYGENYLPVHLGMNFGSSYLKSLGVPMYANQQPRSLSLPVVGFNEECSSVGHEVMQPLTHDSPERLVGRVINARSKSQCSPYHHMAKPPRPSTGRKLSSKSKEYKKKMVATPTEMYSSNAYYGSHSSTQSRSNSEDDGNSKSSTFSSSPPTYQSNLQPHQDHFHDYSFSQNSSLDLDSLPSLDLQAQVGPFGEYISECSNVDFTVFGGLPPSHLSYIDQCQGDMPLAGGMQMPESWHGGSEAVCDYHVLPELLNGQNNNSFDGSPTEFCQLASLQTPGGMADQLGLEAQDQGNFPAPESWASESLSTELCTLPDPSAYPTLYLPISPDNVELFLCNQSASSDIDSYHQHQDLVYSNHDSFNSSSVTIDEQSSFPSNSLGINFYDEFQFGPNPIY</sequence>
<accession>A0A0L6U9F9</accession>
<comment type="caution">
    <text evidence="2">The sequence shown here is derived from an EMBL/GenBank/DDBJ whole genome shotgun (WGS) entry which is preliminary data.</text>
</comment>
<dbReference type="OrthoDB" id="2499658at2759"/>
<evidence type="ECO:0000256" key="1">
    <source>
        <dbReference type="SAM" id="MobiDB-lite"/>
    </source>
</evidence>
<evidence type="ECO:0000313" key="2">
    <source>
        <dbReference type="EMBL" id="KNZ44400.1"/>
    </source>
</evidence>
<dbReference type="STRING" id="27349.A0A0L6U9F9"/>
<dbReference type="Proteomes" id="UP000037035">
    <property type="component" value="Unassembled WGS sequence"/>
</dbReference>
<dbReference type="EMBL" id="LAVV01014827">
    <property type="protein sequence ID" value="KNZ44400.1"/>
    <property type="molecule type" value="Genomic_DNA"/>
</dbReference>
<dbReference type="AlphaFoldDB" id="A0A0L6U9F9"/>
<feature type="region of interest" description="Disordered" evidence="1">
    <location>
        <begin position="364"/>
        <end position="455"/>
    </location>
</feature>
<name>A0A0L6U9F9_9BASI</name>
<organism evidence="2 3">
    <name type="scientific">Puccinia sorghi</name>
    <dbReference type="NCBI Taxonomy" id="27349"/>
    <lineage>
        <taxon>Eukaryota</taxon>
        <taxon>Fungi</taxon>
        <taxon>Dikarya</taxon>
        <taxon>Basidiomycota</taxon>
        <taxon>Pucciniomycotina</taxon>
        <taxon>Pucciniomycetes</taxon>
        <taxon>Pucciniales</taxon>
        <taxon>Pucciniaceae</taxon>
        <taxon>Puccinia</taxon>
    </lineage>
</organism>
<evidence type="ECO:0000313" key="3">
    <source>
        <dbReference type="Proteomes" id="UP000037035"/>
    </source>
</evidence>
<protein>
    <submittedName>
        <fullName evidence="2">Uncharacterized protein</fullName>
    </submittedName>
</protein>
<reference evidence="2 3" key="1">
    <citation type="submission" date="2015-08" db="EMBL/GenBank/DDBJ databases">
        <title>Next Generation Sequencing and Analysis of the Genome of Puccinia sorghi L Schw, the Causal Agent of Maize Common Rust.</title>
        <authorList>
            <person name="Rochi L."/>
            <person name="Burguener G."/>
            <person name="Darino M."/>
            <person name="Turjanski A."/>
            <person name="Kreff E."/>
            <person name="Dieguez M.J."/>
            <person name="Sacco F."/>
        </authorList>
    </citation>
    <scope>NUCLEOTIDE SEQUENCE [LARGE SCALE GENOMIC DNA]</scope>
    <source>
        <strain evidence="2 3">RO10H11247</strain>
    </source>
</reference>
<keyword evidence="3" id="KW-1185">Reference proteome</keyword>
<dbReference type="VEuPathDB" id="FungiDB:VP01_91g7"/>
<gene>
    <name evidence="2" type="ORF">VP01_91g7</name>
</gene>